<dbReference type="InterPro" id="IPR036390">
    <property type="entry name" value="WH_DNA-bd_sf"/>
</dbReference>
<dbReference type="GO" id="GO:0003700">
    <property type="term" value="F:DNA-binding transcription factor activity"/>
    <property type="evidence" value="ECO:0007669"/>
    <property type="project" value="InterPro"/>
</dbReference>
<dbReference type="InterPro" id="IPR036388">
    <property type="entry name" value="WH-like_DNA-bd_sf"/>
</dbReference>
<dbReference type="CDD" id="cd00090">
    <property type="entry name" value="HTH_ARSR"/>
    <property type="match status" value="1"/>
</dbReference>
<dbReference type="PANTHER" id="PTHR36216:SF1">
    <property type="entry name" value="HTH ARSR-TYPE DOMAIN-CONTAINING PROTEIN"/>
    <property type="match status" value="1"/>
</dbReference>
<sequence length="211" mass="22883">MTGADGVDDDKRSTLRRFAALGTASPLAGFAGSAAAETGDSDARDAIAGYLSTTPGAHFSKIRDDLQLGTGETQHHLRRLEELEGIERYRDGDYKRFVPADRFDEFEKQALGYLRRETPRGMLIELLRTPDASGGDLADVLGVSAPTVSKYAGELEDAGLLSREDGYTVERPETVLLLVARHADSFGERATALARNADQLLEYSGSSSEER</sequence>
<feature type="domain" description="HTH marR-type" evidence="1">
    <location>
        <begin position="122"/>
        <end position="166"/>
    </location>
</feature>
<dbReference type="Pfam" id="PF12802">
    <property type="entry name" value="MarR_2"/>
    <property type="match status" value="1"/>
</dbReference>
<feature type="domain" description="HVO-0163 N-terminal HTH" evidence="2">
    <location>
        <begin position="41"/>
        <end position="111"/>
    </location>
</feature>
<dbReference type="Gene3D" id="1.10.10.10">
    <property type="entry name" value="Winged helix-like DNA-binding domain superfamily/Winged helix DNA-binding domain"/>
    <property type="match status" value="2"/>
</dbReference>
<dbReference type="AlphaFoldDB" id="A0A4S3TPX7"/>
<dbReference type="Proteomes" id="UP000318864">
    <property type="component" value="Unassembled WGS sequence"/>
</dbReference>
<dbReference type="InterPro" id="IPR000835">
    <property type="entry name" value="HTH_MarR-typ"/>
</dbReference>
<dbReference type="InterPro" id="IPR011991">
    <property type="entry name" value="ArsR-like_HTH"/>
</dbReference>
<comment type="caution">
    <text evidence="3">The sequence shown here is derived from an EMBL/GenBank/DDBJ whole genome shotgun (WGS) entry which is preliminary data.</text>
</comment>
<proteinExistence type="predicted"/>
<dbReference type="OrthoDB" id="156316at2157"/>
<dbReference type="SUPFAM" id="SSF46785">
    <property type="entry name" value="Winged helix' DNA-binding domain"/>
    <property type="match status" value="2"/>
</dbReference>
<dbReference type="RefSeq" id="WP_141463264.1">
    <property type="nucleotide sequence ID" value="NZ_RBZW01000011.1"/>
</dbReference>
<dbReference type="InterPro" id="IPR056504">
    <property type="entry name" value="HTH_HVO_0163_N"/>
</dbReference>
<evidence type="ECO:0000313" key="3">
    <source>
        <dbReference type="EMBL" id="THE66286.1"/>
    </source>
</evidence>
<organism evidence="3 4">
    <name type="scientific">Salinadaptatus halalkaliphilus</name>
    <dbReference type="NCBI Taxonomy" id="2419781"/>
    <lineage>
        <taxon>Archaea</taxon>
        <taxon>Methanobacteriati</taxon>
        <taxon>Methanobacteriota</taxon>
        <taxon>Stenosarchaea group</taxon>
        <taxon>Halobacteria</taxon>
        <taxon>Halobacteriales</taxon>
        <taxon>Natrialbaceae</taxon>
        <taxon>Salinadaptatus</taxon>
    </lineage>
</organism>
<name>A0A4S3TPX7_9EURY</name>
<dbReference type="PANTHER" id="PTHR36216">
    <property type="entry name" value="TRANSCRIPTIONAL REGULATOR, TRMB"/>
    <property type="match status" value="1"/>
</dbReference>
<keyword evidence="4" id="KW-1185">Reference proteome</keyword>
<dbReference type="EMBL" id="RBZW01000011">
    <property type="protein sequence ID" value="THE66286.1"/>
    <property type="molecule type" value="Genomic_DNA"/>
</dbReference>
<accession>A0A4S3TPX7</accession>
<gene>
    <name evidence="3" type="ORF">D8Y22_03155</name>
</gene>
<evidence type="ECO:0000259" key="2">
    <source>
        <dbReference type="Pfam" id="PF24266"/>
    </source>
</evidence>
<evidence type="ECO:0000259" key="1">
    <source>
        <dbReference type="Pfam" id="PF12802"/>
    </source>
</evidence>
<evidence type="ECO:0000313" key="4">
    <source>
        <dbReference type="Proteomes" id="UP000318864"/>
    </source>
</evidence>
<reference evidence="3 4" key="1">
    <citation type="submission" date="2018-10" db="EMBL/GenBank/DDBJ databases">
        <title>Natronolimnobius sp. XQ-INN 246 isolated from Inner Mongolia Autonomous Region of China.</title>
        <authorList>
            <person name="Xue Q."/>
        </authorList>
    </citation>
    <scope>NUCLEOTIDE SEQUENCE [LARGE SCALE GENOMIC DNA]</scope>
    <source>
        <strain evidence="3 4">XQ-INN 246</strain>
    </source>
</reference>
<protein>
    <submittedName>
        <fullName evidence="3">MarR family transcriptional regulator</fullName>
    </submittedName>
</protein>
<dbReference type="Pfam" id="PF24266">
    <property type="entry name" value="HTH_HVO_0163_N"/>
    <property type="match status" value="1"/>
</dbReference>